<dbReference type="EMBL" id="JACAZF010000013">
    <property type="protein sequence ID" value="KAF7291396.1"/>
    <property type="molecule type" value="Genomic_DNA"/>
</dbReference>
<feature type="compositionally biased region" description="Basic and acidic residues" evidence="1">
    <location>
        <begin position="18"/>
        <end position="39"/>
    </location>
</feature>
<keyword evidence="3" id="KW-1185">Reference proteome</keyword>
<name>A0A8H6S285_9AGAR</name>
<protein>
    <submittedName>
        <fullName evidence="2">Uncharacterized protein</fullName>
    </submittedName>
</protein>
<evidence type="ECO:0000313" key="3">
    <source>
        <dbReference type="Proteomes" id="UP000636479"/>
    </source>
</evidence>
<dbReference type="GeneID" id="59351828"/>
<accession>A0A8H6S285</accession>
<feature type="region of interest" description="Disordered" evidence="1">
    <location>
        <begin position="1"/>
        <end position="51"/>
    </location>
</feature>
<reference evidence="2" key="1">
    <citation type="submission" date="2020-05" db="EMBL/GenBank/DDBJ databases">
        <title>Mycena genomes resolve the evolution of fungal bioluminescence.</title>
        <authorList>
            <person name="Tsai I.J."/>
        </authorList>
    </citation>
    <scope>NUCLEOTIDE SEQUENCE</scope>
    <source>
        <strain evidence="2">171206Taipei</strain>
    </source>
</reference>
<gene>
    <name evidence="2" type="ORF">MIND_01284200</name>
</gene>
<dbReference type="OrthoDB" id="10620498at2759"/>
<evidence type="ECO:0000256" key="1">
    <source>
        <dbReference type="SAM" id="MobiDB-lite"/>
    </source>
</evidence>
<proteinExistence type="predicted"/>
<organism evidence="2 3">
    <name type="scientific">Mycena indigotica</name>
    <dbReference type="NCBI Taxonomy" id="2126181"/>
    <lineage>
        <taxon>Eukaryota</taxon>
        <taxon>Fungi</taxon>
        <taxon>Dikarya</taxon>
        <taxon>Basidiomycota</taxon>
        <taxon>Agaricomycotina</taxon>
        <taxon>Agaricomycetes</taxon>
        <taxon>Agaricomycetidae</taxon>
        <taxon>Agaricales</taxon>
        <taxon>Marasmiineae</taxon>
        <taxon>Mycenaceae</taxon>
        <taxon>Mycena</taxon>
    </lineage>
</organism>
<sequence length="168" mass="19372">MKRPRTIRHSLSTTTHVSDSEPERERQRAREENHNHRLQEASQSSQQPSRTPFTAIENFIRDQKDEIEQSRKCITTLESRVGALETELKFLKDHPPSQQLQFPSPPSPPYSTSSTYTIQTDPILAPSLNRTFQEMKARDPTLYVLPTPIARQRGSRGVTRRLGHYPIL</sequence>
<feature type="compositionally biased region" description="Polar residues" evidence="1">
    <location>
        <begin position="40"/>
        <end position="51"/>
    </location>
</feature>
<dbReference type="AlphaFoldDB" id="A0A8H6S285"/>
<comment type="caution">
    <text evidence="2">The sequence shown here is derived from an EMBL/GenBank/DDBJ whole genome shotgun (WGS) entry which is preliminary data.</text>
</comment>
<evidence type="ECO:0000313" key="2">
    <source>
        <dbReference type="EMBL" id="KAF7291396.1"/>
    </source>
</evidence>
<dbReference type="RefSeq" id="XP_037214518.1">
    <property type="nucleotide sequence ID" value="XM_037369312.1"/>
</dbReference>
<dbReference type="Proteomes" id="UP000636479">
    <property type="component" value="Unassembled WGS sequence"/>
</dbReference>
<feature type="region of interest" description="Disordered" evidence="1">
    <location>
        <begin position="93"/>
        <end position="114"/>
    </location>
</feature>